<protein>
    <submittedName>
        <fullName evidence="3">NADP-dependent aldehyde dehydrogenase</fullName>
    </submittedName>
</protein>
<dbReference type="GO" id="GO:0016620">
    <property type="term" value="F:oxidoreductase activity, acting on the aldehyde or oxo group of donors, NAD or NADP as acceptor"/>
    <property type="evidence" value="ECO:0007669"/>
    <property type="project" value="InterPro"/>
</dbReference>
<proteinExistence type="predicted"/>
<dbReference type="InterPro" id="IPR015590">
    <property type="entry name" value="Aldehyde_DH_dom"/>
</dbReference>
<dbReference type="Proteomes" id="UP000248916">
    <property type="component" value="Unassembled WGS sequence"/>
</dbReference>
<reference evidence="3 4" key="1">
    <citation type="submission" date="2018-06" db="EMBL/GenBank/DDBJ databases">
        <title>Genomic Encyclopedia of Archaeal and Bacterial Type Strains, Phase II (KMG-II): from individual species to whole genera.</title>
        <authorList>
            <person name="Goeker M."/>
        </authorList>
    </citation>
    <scope>NUCLEOTIDE SEQUENCE [LARGE SCALE GENOMIC DNA]</scope>
    <source>
        <strain evidence="3 4">DSM 22009</strain>
    </source>
</reference>
<evidence type="ECO:0000313" key="3">
    <source>
        <dbReference type="EMBL" id="PZX11212.1"/>
    </source>
</evidence>
<dbReference type="Gene3D" id="3.40.605.10">
    <property type="entry name" value="Aldehyde Dehydrogenase, Chain A, domain 1"/>
    <property type="match status" value="2"/>
</dbReference>
<evidence type="ECO:0000313" key="4">
    <source>
        <dbReference type="Proteomes" id="UP000248916"/>
    </source>
</evidence>
<gene>
    <name evidence="3" type="ORF">LX81_04029</name>
</gene>
<dbReference type="SUPFAM" id="SSF53720">
    <property type="entry name" value="ALDH-like"/>
    <property type="match status" value="1"/>
</dbReference>
<keyword evidence="4" id="KW-1185">Reference proteome</keyword>
<dbReference type="AlphaFoldDB" id="A0A2W7NIW6"/>
<dbReference type="CDD" id="cd07129">
    <property type="entry name" value="ALDH_KGSADH"/>
    <property type="match status" value="1"/>
</dbReference>
<dbReference type="PANTHER" id="PTHR43353">
    <property type="entry name" value="SUCCINATE-SEMIALDEHYDE DEHYDROGENASE, MITOCHONDRIAL"/>
    <property type="match status" value="1"/>
</dbReference>
<name>A0A2W7NIW6_9RHOB</name>
<accession>A0A2W7NIW6</accession>
<dbReference type="PANTHER" id="PTHR43353:SF3">
    <property type="entry name" value="ALDEHYDE DEHYDROGENASE-RELATED"/>
    <property type="match status" value="1"/>
</dbReference>
<dbReference type="InterPro" id="IPR050740">
    <property type="entry name" value="Aldehyde_DH_Superfamily"/>
</dbReference>
<sequence length="510" mass="54242">MDGSNTQFTPHGRHLIAGEWVPGEATFHSQPAHGTAHEYSVGTPALVDRACQSAEAAFEEYASVSRERRAQFLDAIAEEMEAREDAITEIAMSETGLPEPRIRSVELPRTANQLRLFARHIREGAYLDRRHDAAMPDRQPLPRPDLKMVQRPIGPVAVFGASNFPLAFSTAGGDTASALAAGCPVVVKGHGAHPGTSEIVAEAIKAAMERCDIPPGVFSLVQGGDRDVGTSLVQHPLIKAVGFTGSLGGGRALFDLCARRPEPIPFYGELGSVNPMFLLPEAVKARGAEIGKGWAGSLVMGAGQFCTNPGIAVVAAGAEGDAVVDAAREALASAAAQTMLTDGIAKAYRDGQARFDDRNAVRPVLRTESAGREAMPNLYETDAEAYLQDHALGEEVFGPLGLVVRVSGYEEMETLARGFEGQLTATLHMDAGDTDMARRLMPVLERKAGRILVNGFPTGVEVADAMVHGGPYPASTNFGATSVGTLAIRRFLRPVCYQNIPDDLLPADLR</sequence>
<dbReference type="InterPro" id="IPR016162">
    <property type="entry name" value="Ald_DH_N"/>
</dbReference>
<dbReference type="EMBL" id="QKZL01000035">
    <property type="protein sequence ID" value="PZX11212.1"/>
    <property type="molecule type" value="Genomic_DNA"/>
</dbReference>
<dbReference type="InterPro" id="IPR016161">
    <property type="entry name" value="Ald_DH/histidinol_DH"/>
</dbReference>
<dbReference type="InterPro" id="IPR044151">
    <property type="entry name" value="ALDH_KGSADH"/>
</dbReference>
<dbReference type="OrthoDB" id="9770537at2"/>
<feature type="domain" description="Aldehyde dehydrogenase" evidence="2">
    <location>
        <begin position="36"/>
        <end position="339"/>
    </location>
</feature>
<organism evidence="3 4">
    <name type="scientific">Palleronia aestuarii</name>
    <dbReference type="NCBI Taxonomy" id="568105"/>
    <lineage>
        <taxon>Bacteria</taxon>
        <taxon>Pseudomonadati</taxon>
        <taxon>Pseudomonadota</taxon>
        <taxon>Alphaproteobacteria</taxon>
        <taxon>Rhodobacterales</taxon>
        <taxon>Roseobacteraceae</taxon>
        <taxon>Palleronia</taxon>
    </lineage>
</organism>
<comment type="caution">
    <text evidence="3">The sequence shown here is derived from an EMBL/GenBank/DDBJ whole genome shotgun (WGS) entry which is preliminary data.</text>
</comment>
<evidence type="ECO:0000259" key="2">
    <source>
        <dbReference type="Pfam" id="PF00171"/>
    </source>
</evidence>
<dbReference type="Pfam" id="PF00171">
    <property type="entry name" value="Aldedh"/>
    <property type="match status" value="1"/>
</dbReference>
<keyword evidence="1" id="KW-0560">Oxidoreductase</keyword>
<evidence type="ECO:0000256" key="1">
    <source>
        <dbReference type="ARBA" id="ARBA00023002"/>
    </source>
</evidence>
<dbReference type="RefSeq" id="WP_111539014.1">
    <property type="nucleotide sequence ID" value="NZ_QKZL01000035.1"/>
</dbReference>